<dbReference type="InterPro" id="IPR035994">
    <property type="entry name" value="Nucleoside_phosphorylase_sf"/>
</dbReference>
<dbReference type="PANTHER" id="PTHR46832:SF1">
    <property type="entry name" value="5'-METHYLTHIOADENOSINE_S-ADENOSYLHOMOCYSTEINE NUCLEOSIDASE"/>
    <property type="match status" value="1"/>
</dbReference>
<dbReference type="EMBL" id="QCZH01000004">
    <property type="protein sequence ID" value="PWA10170.1"/>
    <property type="molecule type" value="Genomic_DNA"/>
</dbReference>
<dbReference type="InterPro" id="IPR000845">
    <property type="entry name" value="Nucleoside_phosphorylase_d"/>
</dbReference>
<keyword evidence="3" id="KW-1185">Reference proteome</keyword>
<dbReference type="CDD" id="cd09008">
    <property type="entry name" value="MTAN"/>
    <property type="match status" value="1"/>
</dbReference>
<accession>A0A2U1JY77</accession>
<reference evidence="2 3" key="1">
    <citation type="submission" date="2018-04" db="EMBL/GenBank/DDBJ databases">
        <title>Flavobacterium sp. nov., isolated from glacier ice.</title>
        <authorList>
            <person name="Liu Q."/>
            <person name="Xin Y.-H."/>
        </authorList>
    </citation>
    <scope>NUCLEOTIDE SEQUENCE [LARGE SCALE GENOMIC DNA]</scope>
    <source>
        <strain evidence="2 3">LB2P30</strain>
    </source>
</reference>
<dbReference type="GO" id="GO:0019284">
    <property type="term" value="P:L-methionine salvage from S-adenosylmethionine"/>
    <property type="evidence" value="ECO:0007669"/>
    <property type="project" value="TreeGrafter"/>
</dbReference>
<proteinExistence type="predicted"/>
<dbReference type="Gene3D" id="3.40.50.1580">
    <property type="entry name" value="Nucleoside phosphorylase domain"/>
    <property type="match status" value="1"/>
</dbReference>
<dbReference type="GO" id="GO:0008782">
    <property type="term" value="F:adenosylhomocysteine nucleosidase activity"/>
    <property type="evidence" value="ECO:0007669"/>
    <property type="project" value="TreeGrafter"/>
</dbReference>
<dbReference type="PANTHER" id="PTHR46832">
    <property type="entry name" value="5'-METHYLTHIOADENOSINE/S-ADENOSYLHOMOCYSTEINE NUCLEOSIDASE"/>
    <property type="match status" value="1"/>
</dbReference>
<evidence type="ECO:0000313" key="3">
    <source>
        <dbReference type="Proteomes" id="UP000245618"/>
    </source>
</evidence>
<evidence type="ECO:0000313" key="2">
    <source>
        <dbReference type="EMBL" id="PWA10170.1"/>
    </source>
</evidence>
<dbReference type="GO" id="GO:0009116">
    <property type="term" value="P:nucleoside metabolic process"/>
    <property type="evidence" value="ECO:0007669"/>
    <property type="project" value="InterPro"/>
</dbReference>
<gene>
    <name evidence="2" type="ORF">DB891_05595</name>
</gene>
<dbReference type="Proteomes" id="UP000245618">
    <property type="component" value="Unassembled WGS sequence"/>
</dbReference>
<dbReference type="Pfam" id="PF01048">
    <property type="entry name" value="PNP_UDP_1"/>
    <property type="match status" value="1"/>
</dbReference>
<dbReference type="AlphaFoldDB" id="A0A2U1JY77"/>
<name>A0A2U1JY77_9FLAO</name>
<comment type="caution">
    <text evidence="2">The sequence shown here is derived from an EMBL/GenBank/DDBJ whole genome shotgun (WGS) entry which is preliminary data.</text>
</comment>
<dbReference type="SUPFAM" id="SSF53167">
    <property type="entry name" value="Purine and uridine phosphorylases"/>
    <property type="match status" value="1"/>
</dbReference>
<dbReference type="OrthoDB" id="9792278at2"/>
<evidence type="ECO:0000259" key="1">
    <source>
        <dbReference type="Pfam" id="PF01048"/>
    </source>
</evidence>
<sequence>MVMNRIGILGAMPEEINGIVLLLKDRKELVKGMRTYYLGTINGVEVVVVFSRWGKVASATTVTHLMVEFGITQLYFTGVAGSVSPDLAVGDIVVASSLVQHDMDARPIMKQFEIPLLGKTELFPPKELLEKSFHKVKKLESAKELLQLISLKQREMFFISNPKVFLGKIASGDKFFANNGEKENLLRLLPDVLCVEMEGAAVAQVCFEYGIPFVVIRTISDAANESSSVDFKEFVGQVASKFGVAIIQALLKE</sequence>
<organism evidence="2 3">
    <name type="scientific">Flavobacterium laiguense</name>
    <dbReference type="NCBI Taxonomy" id="2169409"/>
    <lineage>
        <taxon>Bacteria</taxon>
        <taxon>Pseudomonadati</taxon>
        <taxon>Bacteroidota</taxon>
        <taxon>Flavobacteriia</taxon>
        <taxon>Flavobacteriales</taxon>
        <taxon>Flavobacteriaceae</taxon>
        <taxon>Flavobacterium</taxon>
    </lineage>
</organism>
<protein>
    <submittedName>
        <fullName evidence="2">5'-methylthioadenosine/adenosylhomocysteine nucleosidase</fullName>
    </submittedName>
</protein>
<dbReference type="GO" id="GO:0008930">
    <property type="term" value="F:methylthioadenosine nucleosidase activity"/>
    <property type="evidence" value="ECO:0007669"/>
    <property type="project" value="TreeGrafter"/>
</dbReference>
<dbReference type="GO" id="GO:0005829">
    <property type="term" value="C:cytosol"/>
    <property type="evidence" value="ECO:0007669"/>
    <property type="project" value="TreeGrafter"/>
</dbReference>
<feature type="domain" description="Nucleoside phosphorylase" evidence="1">
    <location>
        <begin position="5"/>
        <end position="251"/>
    </location>
</feature>
<dbReference type="RefSeq" id="WP_116761445.1">
    <property type="nucleotide sequence ID" value="NZ_QCZH01000004.1"/>
</dbReference>
<dbReference type="NCBIfam" id="NF004079">
    <property type="entry name" value="PRK05584.1"/>
    <property type="match status" value="1"/>
</dbReference>